<evidence type="ECO:0000313" key="3">
    <source>
        <dbReference type="Proteomes" id="UP001285441"/>
    </source>
</evidence>
<dbReference type="InterPro" id="IPR008979">
    <property type="entry name" value="Galactose-bd-like_sf"/>
</dbReference>
<evidence type="ECO:0000256" key="1">
    <source>
        <dbReference type="SAM" id="SignalP"/>
    </source>
</evidence>
<dbReference type="EMBL" id="JAULSW010000005">
    <property type="protein sequence ID" value="KAK3381104.1"/>
    <property type="molecule type" value="Genomic_DNA"/>
</dbReference>
<dbReference type="AlphaFoldDB" id="A0AAE0NGL4"/>
<organism evidence="2 3">
    <name type="scientific">Podospora didyma</name>
    <dbReference type="NCBI Taxonomy" id="330526"/>
    <lineage>
        <taxon>Eukaryota</taxon>
        <taxon>Fungi</taxon>
        <taxon>Dikarya</taxon>
        <taxon>Ascomycota</taxon>
        <taxon>Pezizomycotina</taxon>
        <taxon>Sordariomycetes</taxon>
        <taxon>Sordariomycetidae</taxon>
        <taxon>Sordariales</taxon>
        <taxon>Podosporaceae</taxon>
        <taxon>Podospora</taxon>
    </lineage>
</organism>
<feature type="chain" id="PRO_5042115041" description="CBM-cenC domain-containing protein" evidence="1">
    <location>
        <begin position="23"/>
        <end position="252"/>
    </location>
</feature>
<gene>
    <name evidence="2" type="ORF">B0H63DRAFT_196625</name>
</gene>
<name>A0AAE0NGL4_9PEZI</name>
<dbReference type="Proteomes" id="UP001285441">
    <property type="component" value="Unassembled WGS sequence"/>
</dbReference>
<keyword evidence="3" id="KW-1185">Reference proteome</keyword>
<dbReference type="Gene3D" id="2.60.120.260">
    <property type="entry name" value="Galactose-binding domain-like"/>
    <property type="match status" value="1"/>
</dbReference>
<dbReference type="SUPFAM" id="SSF49785">
    <property type="entry name" value="Galactose-binding domain-like"/>
    <property type="match status" value="1"/>
</dbReference>
<feature type="signal peptide" evidence="1">
    <location>
        <begin position="1"/>
        <end position="22"/>
    </location>
</feature>
<keyword evidence="1" id="KW-0732">Signal</keyword>
<proteinExistence type="predicted"/>
<sequence length="252" mass="26279">MQLLSLPRLILLALTSAGVSSAACASDNCYNQLARRTASASSFCATFTTATVTGVESFPTYLSTSCGPARASSACSCLWPGPTTATVTVTSTATVASCPASTNLVVNGAIPGLSPWTNLDQIISSSYGYNDPNITLSNGSPTGGAIVISGSGQYFDYQYELDQYITFPPRATRYRLTYWAKAIGGCRIYPTFGALSGGGRYDGGPVYPTGTWTSYSFTYTTDGSTQGFVGFAAQCSDSASKVLLDQISLVLA</sequence>
<evidence type="ECO:0008006" key="4">
    <source>
        <dbReference type="Google" id="ProtNLM"/>
    </source>
</evidence>
<accession>A0AAE0NGL4</accession>
<reference evidence="2" key="2">
    <citation type="submission" date="2023-06" db="EMBL/GenBank/DDBJ databases">
        <authorList>
            <consortium name="Lawrence Berkeley National Laboratory"/>
            <person name="Haridas S."/>
            <person name="Hensen N."/>
            <person name="Bonometti L."/>
            <person name="Westerberg I."/>
            <person name="Brannstrom I.O."/>
            <person name="Guillou S."/>
            <person name="Cros-Aarteil S."/>
            <person name="Calhoun S."/>
            <person name="Kuo A."/>
            <person name="Mondo S."/>
            <person name="Pangilinan J."/>
            <person name="Riley R."/>
            <person name="LaButti K."/>
            <person name="Andreopoulos B."/>
            <person name="Lipzen A."/>
            <person name="Chen C."/>
            <person name="Yanf M."/>
            <person name="Daum C."/>
            <person name="Ng V."/>
            <person name="Clum A."/>
            <person name="Steindorff A."/>
            <person name="Ohm R."/>
            <person name="Martin F."/>
            <person name="Silar P."/>
            <person name="Natvig D."/>
            <person name="Lalanne C."/>
            <person name="Gautier V."/>
            <person name="Ament-velasquez S.L."/>
            <person name="Kruys A."/>
            <person name="Hutchinson M.I."/>
            <person name="Powell A.J."/>
            <person name="Barry K."/>
            <person name="Miller A.N."/>
            <person name="Grigoriev I.V."/>
            <person name="Debuchy R."/>
            <person name="Gladieux P."/>
            <person name="Thoren M.H."/>
            <person name="Johannesson H."/>
        </authorList>
    </citation>
    <scope>NUCLEOTIDE SEQUENCE</scope>
    <source>
        <strain evidence="2">CBS 232.78</strain>
    </source>
</reference>
<reference evidence="2" key="1">
    <citation type="journal article" date="2023" name="Mol. Phylogenet. Evol.">
        <title>Genome-scale phylogeny and comparative genomics of the fungal order Sordariales.</title>
        <authorList>
            <person name="Hensen N."/>
            <person name="Bonometti L."/>
            <person name="Westerberg I."/>
            <person name="Brannstrom I.O."/>
            <person name="Guillou S."/>
            <person name="Cros-Aarteil S."/>
            <person name="Calhoun S."/>
            <person name="Haridas S."/>
            <person name="Kuo A."/>
            <person name="Mondo S."/>
            <person name="Pangilinan J."/>
            <person name="Riley R."/>
            <person name="LaButti K."/>
            <person name="Andreopoulos B."/>
            <person name="Lipzen A."/>
            <person name="Chen C."/>
            <person name="Yan M."/>
            <person name="Daum C."/>
            <person name="Ng V."/>
            <person name="Clum A."/>
            <person name="Steindorff A."/>
            <person name="Ohm R.A."/>
            <person name="Martin F."/>
            <person name="Silar P."/>
            <person name="Natvig D.O."/>
            <person name="Lalanne C."/>
            <person name="Gautier V."/>
            <person name="Ament-Velasquez S.L."/>
            <person name="Kruys A."/>
            <person name="Hutchinson M.I."/>
            <person name="Powell A.J."/>
            <person name="Barry K."/>
            <person name="Miller A.N."/>
            <person name="Grigoriev I.V."/>
            <person name="Debuchy R."/>
            <person name="Gladieux P."/>
            <person name="Hiltunen Thoren M."/>
            <person name="Johannesson H."/>
        </authorList>
    </citation>
    <scope>NUCLEOTIDE SEQUENCE</scope>
    <source>
        <strain evidence="2">CBS 232.78</strain>
    </source>
</reference>
<comment type="caution">
    <text evidence="2">The sequence shown here is derived from an EMBL/GenBank/DDBJ whole genome shotgun (WGS) entry which is preliminary data.</text>
</comment>
<evidence type="ECO:0000313" key="2">
    <source>
        <dbReference type="EMBL" id="KAK3381104.1"/>
    </source>
</evidence>
<protein>
    <recommendedName>
        <fullName evidence="4">CBM-cenC domain-containing protein</fullName>
    </recommendedName>
</protein>